<dbReference type="EMBL" id="JAJUBC010000011">
    <property type="protein sequence ID" value="MDD1793790.1"/>
    <property type="molecule type" value="Genomic_DNA"/>
</dbReference>
<dbReference type="Proteomes" id="UP001149400">
    <property type="component" value="Unassembled WGS sequence"/>
</dbReference>
<organism evidence="1 2">
    <name type="scientific">Enterovibrio gelatinilyticus</name>
    <dbReference type="NCBI Taxonomy" id="2899819"/>
    <lineage>
        <taxon>Bacteria</taxon>
        <taxon>Pseudomonadati</taxon>
        <taxon>Pseudomonadota</taxon>
        <taxon>Gammaproteobacteria</taxon>
        <taxon>Vibrionales</taxon>
        <taxon>Vibrionaceae</taxon>
        <taxon>Enterovibrio</taxon>
    </lineage>
</organism>
<dbReference type="RefSeq" id="WP_274164639.1">
    <property type="nucleotide sequence ID" value="NZ_JAJUBC010000011.1"/>
</dbReference>
<proteinExistence type="predicted"/>
<keyword evidence="2" id="KW-1185">Reference proteome</keyword>
<protein>
    <recommendedName>
        <fullName evidence="3">G domain-containing protein</fullName>
    </recommendedName>
</protein>
<reference evidence="1" key="1">
    <citation type="submission" date="2021-12" db="EMBL/GenBank/DDBJ databases">
        <title>Enterovibrio ZSDZ35 sp. nov. and Enterovibrio ZSDZ42 sp. nov., isolated from coastal seawater in Qingdao.</title>
        <authorList>
            <person name="Zhang P."/>
        </authorList>
    </citation>
    <scope>NUCLEOTIDE SEQUENCE</scope>
    <source>
        <strain evidence="1">ZSDZ42</strain>
    </source>
</reference>
<dbReference type="SUPFAM" id="SSF52540">
    <property type="entry name" value="P-loop containing nucleoside triphosphate hydrolases"/>
    <property type="match status" value="1"/>
</dbReference>
<sequence>MQFDNPVNTKIFHTLVSQTHHDANQKTLATLPFFEEVREKVAACSDMDASYKSRIHQRIRDLSDQTLNLLVIGPKGAGKSATLKALFGEYDWQTEPPEEAQEVSRHQLNQMTIWQAQLPSEIESAPHQMNEVGALLSETTESGEPLIDRVIVVLDAASNNIDDCYLELCHTLIPMLGTMTENRLMILMNKSDKVARHIRGTSVNETMPLDAEIWLDCTAATLRYRLIHNVGVQTRPISYNALAGESPSGRPYNLQKLLASLLENLPEEKRLLLLNQPLTLGDEQWREHDDKKIYRQSMENLCFDGLHLGARDGDRFGGQLGAFLGKHGRALGNIVSDALQEKMGVTV</sequence>
<dbReference type="InterPro" id="IPR027417">
    <property type="entry name" value="P-loop_NTPase"/>
</dbReference>
<dbReference type="Gene3D" id="3.40.50.300">
    <property type="entry name" value="P-loop containing nucleotide triphosphate hydrolases"/>
    <property type="match status" value="1"/>
</dbReference>
<evidence type="ECO:0000313" key="1">
    <source>
        <dbReference type="EMBL" id="MDD1793790.1"/>
    </source>
</evidence>
<evidence type="ECO:0008006" key="3">
    <source>
        <dbReference type="Google" id="ProtNLM"/>
    </source>
</evidence>
<gene>
    <name evidence="1" type="ORF">LRP50_11670</name>
</gene>
<name>A0ABT5R0J0_9GAMM</name>
<accession>A0ABT5R0J0</accession>
<evidence type="ECO:0000313" key="2">
    <source>
        <dbReference type="Proteomes" id="UP001149400"/>
    </source>
</evidence>
<comment type="caution">
    <text evidence="1">The sequence shown here is derived from an EMBL/GenBank/DDBJ whole genome shotgun (WGS) entry which is preliminary data.</text>
</comment>